<dbReference type="Pfam" id="PF02823">
    <property type="entry name" value="ATP-synt_DE_N"/>
    <property type="match status" value="1"/>
</dbReference>
<evidence type="ECO:0000256" key="6">
    <source>
        <dbReference type="ARBA" id="ARBA00022475"/>
    </source>
</evidence>
<comment type="similarity">
    <text evidence="3 12 13">Belongs to the ATPase epsilon chain family.</text>
</comment>
<evidence type="ECO:0000313" key="16">
    <source>
        <dbReference type="EMBL" id="HHJ52217.1"/>
    </source>
</evidence>
<keyword evidence="9 12" id="KW-0472">Membrane</keyword>
<dbReference type="NCBIfam" id="TIGR01216">
    <property type="entry name" value="ATP_synt_epsi"/>
    <property type="match status" value="1"/>
</dbReference>
<dbReference type="InterPro" id="IPR036794">
    <property type="entry name" value="ATP_F1_dsu/esu_C_sf"/>
</dbReference>
<evidence type="ECO:0000256" key="2">
    <source>
        <dbReference type="ARBA" id="ARBA00004202"/>
    </source>
</evidence>
<dbReference type="InterPro" id="IPR036771">
    <property type="entry name" value="ATPsynth_dsu/esu_N"/>
</dbReference>
<proteinExistence type="inferred from homology"/>
<evidence type="ECO:0000256" key="7">
    <source>
        <dbReference type="ARBA" id="ARBA00022781"/>
    </source>
</evidence>
<evidence type="ECO:0000256" key="3">
    <source>
        <dbReference type="ARBA" id="ARBA00005712"/>
    </source>
</evidence>
<evidence type="ECO:0000256" key="10">
    <source>
        <dbReference type="ARBA" id="ARBA00023196"/>
    </source>
</evidence>
<evidence type="ECO:0000259" key="14">
    <source>
        <dbReference type="Pfam" id="PF00401"/>
    </source>
</evidence>
<reference evidence="16" key="1">
    <citation type="journal article" date="2020" name="mSystems">
        <title>Genome- and Community-Level Interaction Insights into Carbon Utilization and Element Cycling Functions of Hydrothermarchaeota in Hydrothermal Sediment.</title>
        <authorList>
            <person name="Zhou Z."/>
            <person name="Liu Y."/>
            <person name="Xu W."/>
            <person name="Pan J."/>
            <person name="Luo Z.H."/>
            <person name="Li M."/>
        </authorList>
    </citation>
    <scope>NUCLEOTIDE SEQUENCE [LARGE SCALE GENOMIC DNA]</scope>
    <source>
        <strain evidence="16">HyVt-527</strain>
    </source>
</reference>
<keyword evidence="8 12" id="KW-0406">Ion transport</keyword>
<comment type="caution">
    <text evidence="16">The sequence shown here is derived from an EMBL/GenBank/DDBJ whole genome shotgun (WGS) entry which is preliminary data.</text>
</comment>
<comment type="subunit">
    <text evidence="4 12 13">F-type ATPases have 2 components, CF(1) - the catalytic core - and CF(0) - the membrane proton channel. CF(1) has five subunits: alpha(3), beta(3), gamma(1), delta(1), epsilon(1). CF(0) has three main subunits: a, b and c.</text>
</comment>
<dbReference type="PANTHER" id="PTHR13822:SF10">
    <property type="entry name" value="ATP SYNTHASE EPSILON CHAIN, CHLOROPLASTIC"/>
    <property type="match status" value="1"/>
</dbReference>
<dbReference type="Gene3D" id="1.20.5.440">
    <property type="entry name" value="ATP synthase delta/epsilon subunit, C-terminal domain"/>
    <property type="match status" value="1"/>
</dbReference>
<dbReference type="SUPFAM" id="SSF51344">
    <property type="entry name" value="Epsilon subunit of F1F0-ATP synthase N-terminal domain"/>
    <property type="match status" value="1"/>
</dbReference>
<evidence type="ECO:0000256" key="11">
    <source>
        <dbReference type="ARBA" id="ARBA00023310"/>
    </source>
</evidence>
<feature type="domain" description="ATP synthase epsilon subunit C-terminal" evidence="14">
    <location>
        <begin position="88"/>
        <end position="132"/>
    </location>
</feature>
<evidence type="ECO:0000256" key="12">
    <source>
        <dbReference type="HAMAP-Rule" id="MF_00530"/>
    </source>
</evidence>
<evidence type="ECO:0000256" key="5">
    <source>
        <dbReference type="ARBA" id="ARBA00022448"/>
    </source>
</evidence>
<gene>
    <name evidence="12" type="primary">atpC</name>
    <name evidence="16" type="ORF">ENJ89_03395</name>
</gene>
<dbReference type="SUPFAM" id="SSF46604">
    <property type="entry name" value="Epsilon subunit of F1F0-ATP synthase C-terminal domain"/>
    <property type="match status" value="1"/>
</dbReference>
<dbReference type="NCBIfam" id="NF009980">
    <property type="entry name" value="PRK13446.1"/>
    <property type="match status" value="1"/>
</dbReference>
<comment type="function">
    <text evidence="1 12">Produces ATP from ADP in the presence of a proton gradient across the membrane.</text>
</comment>
<dbReference type="FunFam" id="1.20.5.440:FF:000001">
    <property type="entry name" value="ATP synthase epsilon chain"/>
    <property type="match status" value="1"/>
</dbReference>
<keyword evidence="6 12" id="KW-1003">Cell membrane</keyword>
<evidence type="ECO:0000256" key="1">
    <source>
        <dbReference type="ARBA" id="ARBA00003543"/>
    </source>
</evidence>
<dbReference type="GO" id="GO:0005524">
    <property type="term" value="F:ATP binding"/>
    <property type="evidence" value="ECO:0007669"/>
    <property type="project" value="UniProtKB-UniRule"/>
</dbReference>
<evidence type="ECO:0000256" key="13">
    <source>
        <dbReference type="RuleBase" id="RU003656"/>
    </source>
</evidence>
<comment type="subcellular location">
    <subcellularLocation>
        <location evidence="2 12">Cell membrane</location>
        <topology evidence="2 12">Peripheral membrane protein</topology>
    </subcellularLocation>
</comment>
<evidence type="ECO:0000256" key="8">
    <source>
        <dbReference type="ARBA" id="ARBA00023065"/>
    </source>
</evidence>
<protein>
    <recommendedName>
        <fullName evidence="12">ATP synthase epsilon chain</fullName>
    </recommendedName>
    <alternativeName>
        <fullName evidence="12">ATP synthase F1 sector epsilon subunit</fullName>
    </alternativeName>
    <alternativeName>
        <fullName evidence="12">F-ATPase epsilon subunit</fullName>
    </alternativeName>
</protein>
<evidence type="ECO:0000256" key="4">
    <source>
        <dbReference type="ARBA" id="ARBA00011648"/>
    </source>
</evidence>
<keyword evidence="7 12" id="KW-0375">Hydrogen ion transport</keyword>
<sequence>MASELTLEIVTPFGLSFSDTVTSCTIPGELGEFQVLRGHAAMVSLVAIGPLKIETQDGAFIHMAVSGGYCEVKDNVVKVMVESAEKAEDIDVARAEAAKKRAEERLHSKKENVDYERARAALLRAVNRLKVAHLH</sequence>
<dbReference type="AlphaFoldDB" id="A0A7V5PNX2"/>
<dbReference type="Proteomes" id="UP000886124">
    <property type="component" value="Unassembled WGS sequence"/>
</dbReference>
<dbReference type="InterPro" id="IPR020547">
    <property type="entry name" value="ATP_synth_F1_esu_C"/>
</dbReference>
<dbReference type="HAMAP" id="MF_00530">
    <property type="entry name" value="ATP_synth_epsil_bac"/>
    <property type="match status" value="1"/>
</dbReference>
<dbReference type="InterPro" id="IPR001469">
    <property type="entry name" value="ATP_synth_F1_dsu/esu"/>
</dbReference>
<dbReference type="Pfam" id="PF00401">
    <property type="entry name" value="ATP-synt_DE"/>
    <property type="match status" value="1"/>
</dbReference>
<dbReference type="EMBL" id="DROD01000232">
    <property type="protein sequence ID" value="HHJ52217.1"/>
    <property type="molecule type" value="Genomic_DNA"/>
</dbReference>
<dbReference type="CDD" id="cd12152">
    <property type="entry name" value="F1-ATPase_delta"/>
    <property type="match status" value="1"/>
</dbReference>
<evidence type="ECO:0000259" key="15">
    <source>
        <dbReference type="Pfam" id="PF02823"/>
    </source>
</evidence>
<dbReference type="GO" id="GO:0005886">
    <property type="term" value="C:plasma membrane"/>
    <property type="evidence" value="ECO:0007669"/>
    <property type="project" value="UniProtKB-SubCell"/>
</dbReference>
<keyword evidence="10 12" id="KW-0139">CF(1)</keyword>
<dbReference type="PANTHER" id="PTHR13822">
    <property type="entry name" value="ATP SYNTHASE DELTA/EPSILON CHAIN"/>
    <property type="match status" value="1"/>
</dbReference>
<dbReference type="Gene3D" id="2.60.15.10">
    <property type="entry name" value="F0F1 ATP synthase delta/epsilon subunit, N-terminal"/>
    <property type="match status" value="1"/>
</dbReference>
<feature type="domain" description="ATP synthase F1 complex delta/epsilon subunit N-terminal" evidence="15">
    <location>
        <begin position="5"/>
        <end position="84"/>
    </location>
</feature>
<dbReference type="GO" id="GO:0046933">
    <property type="term" value="F:proton-transporting ATP synthase activity, rotational mechanism"/>
    <property type="evidence" value="ECO:0007669"/>
    <property type="project" value="UniProtKB-UniRule"/>
</dbReference>
<organism evidence="16">
    <name type="scientific">Caldithrix abyssi</name>
    <dbReference type="NCBI Taxonomy" id="187145"/>
    <lineage>
        <taxon>Bacteria</taxon>
        <taxon>Pseudomonadati</taxon>
        <taxon>Calditrichota</taxon>
        <taxon>Calditrichia</taxon>
        <taxon>Calditrichales</taxon>
        <taxon>Calditrichaceae</taxon>
        <taxon>Caldithrix</taxon>
    </lineage>
</organism>
<dbReference type="GO" id="GO:0045259">
    <property type="term" value="C:proton-transporting ATP synthase complex"/>
    <property type="evidence" value="ECO:0007669"/>
    <property type="project" value="UniProtKB-KW"/>
</dbReference>
<evidence type="ECO:0000256" key="9">
    <source>
        <dbReference type="ARBA" id="ARBA00023136"/>
    </source>
</evidence>
<keyword evidence="11 12" id="KW-0066">ATP synthesis</keyword>
<dbReference type="InterPro" id="IPR020546">
    <property type="entry name" value="ATP_synth_F1_dsu/esu_N"/>
</dbReference>
<keyword evidence="5 12" id="KW-0813">Transport</keyword>
<name>A0A7V5PNX2_CALAY</name>
<accession>A0A7V5PNX2</accession>